<evidence type="ECO:0000313" key="5">
    <source>
        <dbReference type="Proteomes" id="UP001299546"/>
    </source>
</evidence>
<keyword evidence="5" id="KW-1185">Reference proteome</keyword>
<accession>A0ABS8DK96</accession>
<dbReference type="InterPro" id="IPR003593">
    <property type="entry name" value="AAA+_ATPase"/>
</dbReference>
<dbReference type="PROSITE" id="PS00211">
    <property type="entry name" value="ABC_TRANSPORTER_1"/>
    <property type="match status" value="1"/>
</dbReference>
<dbReference type="SMART" id="SM00382">
    <property type="entry name" value="AAA"/>
    <property type="match status" value="1"/>
</dbReference>
<keyword evidence="2 4" id="KW-0067">ATP-binding</keyword>
<proteinExistence type="predicted"/>
<keyword evidence="1" id="KW-0547">Nucleotide-binding</keyword>
<dbReference type="RefSeq" id="WP_066738276.1">
    <property type="nucleotide sequence ID" value="NZ_JAJCIQ010000015.1"/>
</dbReference>
<evidence type="ECO:0000259" key="3">
    <source>
        <dbReference type="PROSITE" id="PS50893"/>
    </source>
</evidence>
<dbReference type="PROSITE" id="PS50893">
    <property type="entry name" value="ABC_TRANSPORTER_2"/>
    <property type="match status" value="1"/>
</dbReference>
<comment type="caution">
    <text evidence="4">The sequence shown here is derived from an EMBL/GenBank/DDBJ whole genome shotgun (WGS) entry which is preliminary data.</text>
</comment>
<evidence type="ECO:0000313" key="4">
    <source>
        <dbReference type="EMBL" id="MCB7388795.1"/>
    </source>
</evidence>
<dbReference type="EMBL" id="JAJCIS010000015">
    <property type="protein sequence ID" value="MCB7388795.1"/>
    <property type="molecule type" value="Genomic_DNA"/>
</dbReference>
<dbReference type="InterPro" id="IPR003439">
    <property type="entry name" value="ABC_transporter-like_ATP-bd"/>
</dbReference>
<dbReference type="SUPFAM" id="SSF52540">
    <property type="entry name" value="P-loop containing nucleoside triphosphate hydrolases"/>
    <property type="match status" value="1"/>
</dbReference>
<dbReference type="PANTHER" id="PTHR24220">
    <property type="entry name" value="IMPORT ATP-BINDING PROTEIN"/>
    <property type="match status" value="1"/>
</dbReference>
<dbReference type="Gene3D" id="3.40.50.300">
    <property type="entry name" value="P-loop containing nucleotide triphosphate hydrolases"/>
    <property type="match status" value="1"/>
</dbReference>
<feature type="domain" description="ABC transporter" evidence="3">
    <location>
        <begin position="3"/>
        <end position="191"/>
    </location>
</feature>
<dbReference type="InterPro" id="IPR027417">
    <property type="entry name" value="P-loop_NTPase"/>
</dbReference>
<dbReference type="GO" id="GO:0005524">
    <property type="term" value="F:ATP binding"/>
    <property type="evidence" value="ECO:0007669"/>
    <property type="project" value="UniProtKB-KW"/>
</dbReference>
<sequence length="192" mass="21250">MDIIVEHLSKSYNNLQVLRDFSFRFPEKKTTCILGESGCGKTTLLHIILGIEKADAGKVSGVPYGRLSAVFQEDRLCENLSAEANIRLVGKGRIGEAQIRDTMEAVRLSEAFHKPVRELSGGMRRRVAVVRALLADAECIVMDEPLKGLDEETKAAVLRVIKEYTEGKTLIVVTHDKEEPRLFGAAALLEMP</sequence>
<evidence type="ECO:0000256" key="1">
    <source>
        <dbReference type="ARBA" id="ARBA00022741"/>
    </source>
</evidence>
<protein>
    <submittedName>
        <fullName evidence="4">ATP-binding cassette domain-containing protein</fullName>
    </submittedName>
</protein>
<gene>
    <name evidence="4" type="ORF">LIZ65_16020</name>
</gene>
<dbReference type="InterPro" id="IPR017871">
    <property type="entry name" value="ABC_transporter-like_CS"/>
</dbReference>
<dbReference type="Pfam" id="PF00005">
    <property type="entry name" value="ABC_tran"/>
    <property type="match status" value="1"/>
</dbReference>
<dbReference type="InterPro" id="IPR015854">
    <property type="entry name" value="ABC_transpr_LolD-like"/>
</dbReference>
<name>A0ABS8DK96_9FIRM</name>
<dbReference type="Proteomes" id="UP001299546">
    <property type="component" value="Unassembled WGS sequence"/>
</dbReference>
<evidence type="ECO:0000256" key="2">
    <source>
        <dbReference type="ARBA" id="ARBA00022840"/>
    </source>
</evidence>
<reference evidence="4 5" key="1">
    <citation type="submission" date="2021-10" db="EMBL/GenBank/DDBJ databases">
        <title>Collection of gut derived symbiotic bacterial strains cultured from healthy donors.</title>
        <authorList>
            <person name="Lin H."/>
            <person name="Littmann E."/>
            <person name="Kohout C."/>
            <person name="Pamer E.G."/>
        </authorList>
    </citation>
    <scope>NUCLEOTIDE SEQUENCE [LARGE SCALE GENOMIC DNA]</scope>
    <source>
        <strain evidence="4 5">DFI.1.165</strain>
    </source>
</reference>
<organism evidence="4 5">
    <name type="scientific">Bariatricus massiliensis</name>
    <dbReference type="NCBI Taxonomy" id="1745713"/>
    <lineage>
        <taxon>Bacteria</taxon>
        <taxon>Bacillati</taxon>
        <taxon>Bacillota</taxon>
        <taxon>Clostridia</taxon>
        <taxon>Lachnospirales</taxon>
        <taxon>Lachnospiraceae</taxon>
        <taxon>Bariatricus</taxon>
    </lineage>
</organism>